<dbReference type="AlphaFoldDB" id="A0A6A7C622"/>
<name>A0A6A7C622_9PEZI</name>
<dbReference type="SUPFAM" id="SSF53474">
    <property type="entry name" value="alpha/beta-Hydrolases"/>
    <property type="match status" value="1"/>
</dbReference>
<feature type="region of interest" description="Disordered" evidence="1">
    <location>
        <begin position="1"/>
        <end position="27"/>
    </location>
</feature>
<dbReference type="InterPro" id="IPR029058">
    <property type="entry name" value="AB_hydrolase_fold"/>
</dbReference>
<evidence type="ECO:0000256" key="1">
    <source>
        <dbReference type="SAM" id="MobiDB-lite"/>
    </source>
</evidence>
<keyword evidence="2" id="KW-0378">Hydrolase</keyword>
<evidence type="ECO:0000313" key="2">
    <source>
        <dbReference type="EMBL" id="KAF2862890.1"/>
    </source>
</evidence>
<dbReference type="Proteomes" id="UP000799421">
    <property type="component" value="Unassembled WGS sequence"/>
</dbReference>
<dbReference type="PANTHER" id="PTHR47381:SF3">
    <property type="entry name" value="ALPHA_BETA-HYDROLASES SUPERFAMILY PROTEIN"/>
    <property type="match status" value="1"/>
</dbReference>
<evidence type="ECO:0000313" key="3">
    <source>
        <dbReference type="Proteomes" id="UP000799421"/>
    </source>
</evidence>
<reference evidence="2" key="1">
    <citation type="journal article" date="2020" name="Stud. Mycol.">
        <title>101 Dothideomycetes genomes: a test case for predicting lifestyles and emergence of pathogens.</title>
        <authorList>
            <person name="Haridas S."/>
            <person name="Albert R."/>
            <person name="Binder M."/>
            <person name="Bloem J."/>
            <person name="Labutti K."/>
            <person name="Salamov A."/>
            <person name="Andreopoulos B."/>
            <person name="Baker S."/>
            <person name="Barry K."/>
            <person name="Bills G."/>
            <person name="Bluhm B."/>
            <person name="Cannon C."/>
            <person name="Castanera R."/>
            <person name="Culley D."/>
            <person name="Daum C."/>
            <person name="Ezra D."/>
            <person name="Gonzalez J."/>
            <person name="Henrissat B."/>
            <person name="Kuo A."/>
            <person name="Liang C."/>
            <person name="Lipzen A."/>
            <person name="Lutzoni F."/>
            <person name="Magnuson J."/>
            <person name="Mondo S."/>
            <person name="Nolan M."/>
            <person name="Ohm R."/>
            <person name="Pangilinan J."/>
            <person name="Park H.-J."/>
            <person name="Ramirez L."/>
            <person name="Alfaro M."/>
            <person name="Sun H."/>
            <person name="Tritt A."/>
            <person name="Yoshinaga Y."/>
            <person name="Zwiers L.-H."/>
            <person name="Turgeon B."/>
            <person name="Goodwin S."/>
            <person name="Spatafora J."/>
            <person name="Crous P."/>
            <person name="Grigoriev I."/>
        </authorList>
    </citation>
    <scope>NUCLEOTIDE SEQUENCE</scope>
    <source>
        <strain evidence="2">CBS 480.64</strain>
    </source>
</reference>
<accession>A0A6A7C622</accession>
<dbReference type="GO" id="GO:0016787">
    <property type="term" value="F:hydrolase activity"/>
    <property type="evidence" value="ECO:0007669"/>
    <property type="project" value="UniProtKB-KW"/>
</dbReference>
<dbReference type="Gene3D" id="3.40.50.1820">
    <property type="entry name" value="alpha/beta hydrolase"/>
    <property type="match status" value="1"/>
</dbReference>
<dbReference type="OrthoDB" id="2152248at2759"/>
<sequence length="322" mass="35681">MALTLHSSVSPFSSPPTTTHPNFTTVPPTSWKRLNISGLLVTIYGLDEIQPTNPTTCLWLLHGRGDTQDSMSHIAADFIHTWNNHTRKTSHQNLICATLDQRNHGSRLIDNLANLSWKQGNPTHAQDMFGTFMGTASDVSHLIDHLPSYLPCRVTEWVCCGLSLGGHATWQVLMFEKRVKAGLVIVGCADYGALMRDRAVRSRLSSAETNGGEFFGSSDFPPGLVDVVKRRDPAALFFAGNAAEIAREYLGGKIILCLAGAKDKLVPRKFSENVLGVLAECSEIRIDSFVDPDAGHQFTDAMRERAREWLCRLLDDTPRYRM</sequence>
<dbReference type="EMBL" id="MU005963">
    <property type="protein sequence ID" value="KAF2862890.1"/>
    <property type="molecule type" value="Genomic_DNA"/>
</dbReference>
<dbReference type="PANTHER" id="PTHR47381">
    <property type="entry name" value="ALPHA/BETA-HYDROLASES SUPERFAMILY PROTEIN"/>
    <property type="match status" value="1"/>
</dbReference>
<organism evidence="2 3">
    <name type="scientific">Piedraia hortae CBS 480.64</name>
    <dbReference type="NCBI Taxonomy" id="1314780"/>
    <lineage>
        <taxon>Eukaryota</taxon>
        <taxon>Fungi</taxon>
        <taxon>Dikarya</taxon>
        <taxon>Ascomycota</taxon>
        <taxon>Pezizomycotina</taxon>
        <taxon>Dothideomycetes</taxon>
        <taxon>Dothideomycetidae</taxon>
        <taxon>Capnodiales</taxon>
        <taxon>Piedraiaceae</taxon>
        <taxon>Piedraia</taxon>
    </lineage>
</organism>
<gene>
    <name evidence="2" type="ORF">K470DRAFT_211562</name>
</gene>
<keyword evidence="3" id="KW-1185">Reference proteome</keyword>
<proteinExistence type="predicted"/>
<protein>
    <submittedName>
        <fullName evidence="2">Alpha/beta-hydrolase</fullName>
    </submittedName>
</protein>